<reference evidence="11 12" key="1">
    <citation type="submission" date="2019-06" db="EMBL/GenBank/DDBJ databases">
        <title>Discovery of a novel chromosome fission-fusion reversal in muntjac.</title>
        <authorList>
            <person name="Mudd A.B."/>
            <person name="Bredeson J.V."/>
            <person name="Baum R."/>
            <person name="Hockemeyer D."/>
            <person name="Rokhsar D.S."/>
        </authorList>
    </citation>
    <scope>NUCLEOTIDE SEQUENCE [LARGE SCALE GENOMIC DNA]</scope>
    <source>
        <strain evidence="11">UTSW_UCB_Mm</strain>
        <tissue evidence="11">Fibroblast cell line</tissue>
    </source>
</reference>
<name>A0A5N3WU42_MUNMU</name>
<feature type="compositionally biased region" description="Low complexity" evidence="9">
    <location>
        <begin position="177"/>
        <end position="186"/>
    </location>
</feature>
<keyword evidence="1" id="KW-0158">Chromosome</keyword>
<evidence type="ECO:0000256" key="8">
    <source>
        <dbReference type="ARBA" id="ARBA00080360"/>
    </source>
</evidence>
<dbReference type="InterPro" id="IPR036390">
    <property type="entry name" value="WH_DNA-bd_sf"/>
</dbReference>
<evidence type="ECO:0000256" key="1">
    <source>
        <dbReference type="ARBA" id="ARBA00022454"/>
    </source>
</evidence>
<dbReference type="FunFam" id="1.10.10.10:FF:000393">
    <property type="entry name" value="Oocyte-specific H1 histone"/>
    <property type="match status" value="1"/>
</dbReference>
<organism evidence="11 12">
    <name type="scientific">Muntiacus muntjak</name>
    <name type="common">Barking deer</name>
    <name type="synonym">Indian muntjac</name>
    <dbReference type="NCBI Taxonomy" id="9888"/>
    <lineage>
        <taxon>Eukaryota</taxon>
        <taxon>Metazoa</taxon>
        <taxon>Chordata</taxon>
        <taxon>Craniata</taxon>
        <taxon>Vertebrata</taxon>
        <taxon>Euteleostomi</taxon>
        <taxon>Mammalia</taxon>
        <taxon>Eutheria</taxon>
        <taxon>Laurasiatheria</taxon>
        <taxon>Artiodactyla</taxon>
        <taxon>Ruminantia</taxon>
        <taxon>Pecora</taxon>
        <taxon>Cervidae</taxon>
        <taxon>Muntiacinae</taxon>
        <taxon>Muntiacus</taxon>
    </lineage>
</organism>
<feature type="region of interest" description="Disordered" evidence="9">
    <location>
        <begin position="1"/>
        <end position="27"/>
    </location>
</feature>
<feature type="compositionally biased region" description="Basic and acidic residues" evidence="9">
    <location>
        <begin position="276"/>
        <end position="286"/>
    </location>
</feature>
<evidence type="ECO:0000256" key="2">
    <source>
        <dbReference type="ARBA" id="ARBA00023125"/>
    </source>
</evidence>
<dbReference type="GO" id="GO:0000786">
    <property type="term" value="C:nucleosome"/>
    <property type="evidence" value="ECO:0007669"/>
    <property type="project" value="InterPro"/>
</dbReference>
<feature type="compositionally biased region" description="Basic and acidic residues" evidence="9">
    <location>
        <begin position="145"/>
        <end position="176"/>
    </location>
</feature>
<dbReference type="Gene3D" id="1.10.10.10">
    <property type="entry name" value="Winged helix-like DNA-binding domain superfamily/Winged helix DNA-binding domain"/>
    <property type="match status" value="1"/>
</dbReference>
<evidence type="ECO:0000256" key="5">
    <source>
        <dbReference type="ARBA" id="ARBA00073462"/>
    </source>
</evidence>
<keyword evidence="2" id="KW-0238">DNA-binding</keyword>
<feature type="compositionally biased region" description="Basic residues" evidence="9">
    <location>
        <begin position="127"/>
        <end position="137"/>
    </location>
</feature>
<dbReference type="CDD" id="cd00073">
    <property type="entry name" value="H15"/>
    <property type="match status" value="1"/>
</dbReference>
<accession>A0A5N3WU42</accession>
<dbReference type="InterPro" id="IPR036388">
    <property type="entry name" value="WH-like_DNA-bd_sf"/>
</dbReference>
<comment type="function">
    <text evidence="4">May play a key role in the control of gene expression during oogenesis and early embryogenesis, presumably through the perturbation of chromatin structure. Essential for meiotic maturation of germinal vesicle-stage oocytes. The somatic type linker histone H1c is rapidly replaced by H1oo in a donor nucleus transplanted into an oocyte. The greater mobility of H1oo as compared to H1c may contribute to this rapid replacement and increased instability of the embryonic chromatin structure. The rapid replacement of H1c with H1oo may play an important role in nuclear remodeling.</text>
</comment>
<proteinExistence type="predicted"/>
<protein>
    <recommendedName>
        <fullName evidence="5">Histone H1.8</fullName>
    </recommendedName>
    <alternativeName>
        <fullName evidence="8">Histone H1oo</fullName>
    </alternativeName>
    <alternativeName>
        <fullName evidence="6">Oocyte-specific histone H1</fullName>
    </alternativeName>
    <alternativeName>
        <fullName evidence="7">Oocyte-specific linker histone H1</fullName>
    </alternativeName>
</protein>
<evidence type="ECO:0000256" key="6">
    <source>
        <dbReference type="ARBA" id="ARBA00078404"/>
    </source>
</evidence>
<comment type="caution">
    <text evidence="11">The sequence shown here is derived from an EMBL/GenBank/DDBJ whole genome shotgun (WGS) entry which is preliminary data.</text>
</comment>
<dbReference type="SUPFAM" id="SSF46785">
    <property type="entry name" value="Winged helix' DNA-binding domain"/>
    <property type="match status" value="1"/>
</dbReference>
<dbReference type="GO" id="GO:0030527">
    <property type="term" value="F:structural constituent of chromatin"/>
    <property type="evidence" value="ECO:0007669"/>
    <property type="project" value="UniProtKB-ARBA"/>
</dbReference>
<feature type="region of interest" description="Disordered" evidence="9">
    <location>
        <begin position="117"/>
        <end position="338"/>
    </location>
</feature>
<evidence type="ECO:0000313" key="12">
    <source>
        <dbReference type="Proteomes" id="UP000326458"/>
    </source>
</evidence>
<dbReference type="SMART" id="SM00526">
    <property type="entry name" value="H15"/>
    <property type="match status" value="1"/>
</dbReference>
<dbReference type="PROSITE" id="PS51504">
    <property type="entry name" value="H15"/>
    <property type="match status" value="1"/>
</dbReference>
<dbReference type="AlphaFoldDB" id="A0A5N3WU42"/>
<dbReference type="GO" id="GO:0006334">
    <property type="term" value="P:nucleosome assembly"/>
    <property type="evidence" value="ECO:0007669"/>
    <property type="project" value="InterPro"/>
</dbReference>
<feature type="domain" description="H15" evidence="10">
    <location>
        <begin position="47"/>
        <end position="125"/>
    </location>
</feature>
<feature type="non-terminal residue" evidence="11">
    <location>
        <position position="1"/>
    </location>
</feature>
<evidence type="ECO:0000313" key="11">
    <source>
        <dbReference type="EMBL" id="KAB0365161.1"/>
    </source>
</evidence>
<gene>
    <name evidence="11" type="ORF">FD754_009317</name>
</gene>
<feature type="compositionally biased region" description="Basic and acidic residues" evidence="9">
    <location>
        <begin position="1"/>
        <end position="17"/>
    </location>
</feature>
<feature type="compositionally biased region" description="Basic and acidic residues" evidence="9">
    <location>
        <begin position="194"/>
        <end position="216"/>
    </location>
</feature>
<dbReference type="Pfam" id="PF00538">
    <property type="entry name" value="Linker_histone"/>
    <property type="match status" value="1"/>
</dbReference>
<keyword evidence="3" id="KW-0539">Nucleus</keyword>
<evidence type="ECO:0000259" key="10">
    <source>
        <dbReference type="PROSITE" id="PS51504"/>
    </source>
</evidence>
<sequence>GGSVHKESTCKAGDKAGDAGSIPVSGRYPGMTTLSSLARGAVRAPRRHPPVLRMVLEALQAGERRRGTSVAAIKVYILQKYPTVDALRLSHLLKQALATGLHRGLLVRPVNSKAKGATGSFKLVPKDKRKIPPRKTAPRMPGQTEGKDPKKPSESKKDPANPGEVKKGSRKPREGRAAPSKPGAAKKAPKKGTQTRDPEARLGEAKKSSQRLDKAARAPPSASGPGGKSKVKERGSCQADTKAHRKTQPGSQSSKSTKVGGENGASLAKKKMGGKVPKETAEERPKAKAPVPPKGTGSKREPVPLAGKAEASKGPRKPGIPTKSSASKAASKKAEAEG</sequence>
<feature type="compositionally biased region" description="Polar residues" evidence="9">
    <location>
        <begin position="248"/>
        <end position="257"/>
    </location>
</feature>
<keyword evidence="12" id="KW-1185">Reference proteome</keyword>
<dbReference type="GO" id="GO:0003677">
    <property type="term" value="F:DNA binding"/>
    <property type="evidence" value="ECO:0007669"/>
    <property type="project" value="UniProtKB-KW"/>
</dbReference>
<evidence type="ECO:0000256" key="3">
    <source>
        <dbReference type="ARBA" id="ARBA00023242"/>
    </source>
</evidence>
<evidence type="ECO:0000256" key="7">
    <source>
        <dbReference type="ARBA" id="ARBA00078520"/>
    </source>
</evidence>
<dbReference type="Proteomes" id="UP000326458">
    <property type="component" value="Unassembled WGS sequence"/>
</dbReference>
<dbReference type="InterPro" id="IPR005818">
    <property type="entry name" value="Histone_H1/H5_H15"/>
</dbReference>
<evidence type="ECO:0000256" key="4">
    <source>
        <dbReference type="ARBA" id="ARBA00056213"/>
    </source>
</evidence>
<dbReference type="EMBL" id="VCEA01000001">
    <property type="protein sequence ID" value="KAB0365161.1"/>
    <property type="molecule type" value="Genomic_DNA"/>
</dbReference>
<evidence type="ECO:0000256" key="9">
    <source>
        <dbReference type="SAM" id="MobiDB-lite"/>
    </source>
</evidence>
<dbReference type="GO" id="GO:0005634">
    <property type="term" value="C:nucleus"/>
    <property type="evidence" value="ECO:0007669"/>
    <property type="project" value="UniProtKB-ARBA"/>
</dbReference>